<dbReference type="GO" id="GO:0016787">
    <property type="term" value="F:hydrolase activity"/>
    <property type="evidence" value="ECO:0007669"/>
    <property type="project" value="UniProtKB-KW"/>
</dbReference>
<evidence type="ECO:0000313" key="8">
    <source>
        <dbReference type="Proteomes" id="UP000070598"/>
    </source>
</evidence>
<keyword evidence="2" id="KW-0547">Nucleotide-binding</keyword>
<dbReference type="Pfam" id="PF08148">
    <property type="entry name" value="DSHCT"/>
    <property type="match status" value="1"/>
</dbReference>
<keyword evidence="4" id="KW-0067">ATP-binding</keyword>
<protein>
    <recommendedName>
        <fullName evidence="5">Probable helicase HelY</fullName>
    </recommendedName>
</protein>
<dbReference type="AlphaFoldDB" id="A0A132NKK9"/>
<dbReference type="Proteomes" id="UP000070598">
    <property type="component" value="Unassembled WGS sequence"/>
</dbReference>
<dbReference type="GO" id="GO:0004386">
    <property type="term" value="F:helicase activity"/>
    <property type="evidence" value="ECO:0007669"/>
    <property type="project" value="UniProtKB-KW"/>
</dbReference>
<accession>A0A132NKK9</accession>
<keyword evidence="7" id="KW-0347">Helicase</keyword>
<evidence type="ECO:0000313" key="7">
    <source>
        <dbReference type="EMBL" id="KWX10700.1"/>
    </source>
</evidence>
<evidence type="ECO:0000256" key="2">
    <source>
        <dbReference type="ARBA" id="ARBA00022741"/>
    </source>
</evidence>
<dbReference type="Gene3D" id="1.10.3380.30">
    <property type="match status" value="1"/>
</dbReference>
<feature type="domain" description="ATP-dependent RNA helicase Ski2/MTR4 C-terminal" evidence="6">
    <location>
        <begin position="51"/>
        <end position="223"/>
    </location>
</feature>
<reference evidence="8" key="1">
    <citation type="submission" date="2015-02" db="EMBL/GenBank/DDBJ databases">
        <title>Physiological reanalysis, assessment of diazotrophy, and genome sequences of multiple isolates of Streptomyces thermoautotrophicus.</title>
        <authorList>
            <person name="MacKellar D.C."/>
            <person name="Lieber L."/>
            <person name="Norman J."/>
            <person name="Bolger A."/>
            <person name="Tobin C."/>
            <person name="Murray J.W."/>
            <person name="Friesen M."/>
            <person name="Prell J."/>
        </authorList>
    </citation>
    <scope>NUCLEOTIDE SEQUENCE [LARGE SCALE GENOMIC DNA]</scope>
    <source>
        <strain evidence="8">UBT1</strain>
    </source>
</reference>
<gene>
    <name evidence="7" type="ORF">TR74_02060</name>
</gene>
<organism evidence="7 8">
    <name type="scientific">Carbonactinospora thermoautotrophica</name>
    <dbReference type="NCBI Taxonomy" id="1469144"/>
    <lineage>
        <taxon>Bacteria</taxon>
        <taxon>Bacillati</taxon>
        <taxon>Actinomycetota</taxon>
        <taxon>Actinomycetes</taxon>
        <taxon>Kitasatosporales</taxon>
        <taxon>Carbonactinosporaceae</taxon>
        <taxon>Carbonactinospora</taxon>
    </lineage>
</organism>
<evidence type="ECO:0000256" key="5">
    <source>
        <dbReference type="ARBA" id="ARBA00067911"/>
    </source>
</evidence>
<name>A0A132NKK9_9ACTN</name>
<dbReference type="PATRIC" id="fig|1469144.9.peg.5254"/>
<evidence type="ECO:0000256" key="4">
    <source>
        <dbReference type="ARBA" id="ARBA00022840"/>
    </source>
</evidence>
<evidence type="ECO:0000256" key="1">
    <source>
        <dbReference type="ARBA" id="ARBA00010140"/>
    </source>
</evidence>
<comment type="caution">
    <text evidence="7">The sequence shown here is derived from an EMBL/GenBank/DDBJ whole genome shotgun (WGS) entry which is preliminary data.</text>
</comment>
<dbReference type="EMBL" id="JYIK01000334">
    <property type="protein sequence ID" value="KWX10700.1"/>
    <property type="molecule type" value="Genomic_DNA"/>
</dbReference>
<dbReference type="GO" id="GO:0005524">
    <property type="term" value="F:ATP binding"/>
    <property type="evidence" value="ECO:0007669"/>
    <property type="project" value="UniProtKB-KW"/>
</dbReference>
<proteinExistence type="inferred from homology"/>
<comment type="similarity">
    <text evidence="1">Belongs to the helicase family. SKI2 subfamily.</text>
</comment>
<dbReference type="SMART" id="SM01142">
    <property type="entry name" value="DSHCT"/>
    <property type="match status" value="1"/>
</dbReference>
<sequence>HARWAERYWRLKKETDQLERRIQGRTNTIARTFDRVCAALTQLGYLDEADGGELTVTPQGELLSRLYTELDLLAAECLRAGLWDRLTPAELAACVSVLVYESRQPDDVGPLRLPGGKVRDTLEAMVRLWGRLDTMEKDHHLDFLREPDLGFAWPVYRWACGHRLEAVLTDSDLPAGDFVRWTKQVIDLLDQISDAVPDDAPVRKTAHAAVDALRRGVVAYSSVG</sequence>
<evidence type="ECO:0000256" key="3">
    <source>
        <dbReference type="ARBA" id="ARBA00022801"/>
    </source>
</evidence>
<dbReference type="InterPro" id="IPR012961">
    <property type="entry name" value="Ski2/MTR4_C"/>
</dbReference>
<keyword evidence="3" id="KW-0378">Hydrolase</keyword>
<evidence type="ECO:0000259" key="6">
    <source>
        <dbReference type="SMART" id="SM01142"/>
    </source>
</evidence>
<dbReference type="FunFam" id="1.10.3380.30:FF:000012">
    <property type="entry name" value="Probable helicase HelY"/>
    <property type="match status" value="1"/>
</dbReference>
<feature type="non-terminal residue" evidence="7">
    <location>
        <position position="1"/>
    </location>
</feature>